<gene>
    <name evidence="1" type="ORF">BZ274_08755</name>
</gene>
<sequence>MSQISKEEMQKAIEDSLVNVHSYDPNSPSGYKQDLFDISNEDFVREYEFVDSSDLDDMVKHKQSDEVFKVFYKKDGKIRLLRVSNMQALNHFDHLKGVMTKIILDSGFKPDEQ</sequence>
<name>A0A644SA25_CAMCO</name>
<accession>A0A644SA25</accession>
<dbReference type="EMBL" id="AACBVJ010000024">
    <property type="protein sequence ID" value="EAJ9198242.1"/>
    <property type="molecule type" value="Genomic_DNA"/>
</dbReference>
<comment type="caution">
    <text evidence="1">The sequence shown here is derived from an EMBL/GenBank/DDBJ whole genome shotgun (WGS) entry which is preliminary data.</text>
</comment>
<dbReference type="AlphaFoldDB" id="A0A644SA25"/>
<proteinExistence type="predicted"/>
<evidence type="ECO:0000313" key="1">
    <source>
        <dbReference type="EMBL" id="EAJ9198242.1"/>
    </source>
</evidence>
<dbReference type="Proteomes" id="UP000382436">
    <property type="component" value="Unassembled WGS sequence"/>
</dbReference>
<organism evidence="1 2">
    <name type="scientific">Campylobacter coli</name>
    <dbReference type="NCBI Taxonomy" id="195"/>
    <lineage>
        <taxon>Bacteria</taxon>
        <taxon>Pseudomonadati</taxon>
        <taxon>Campylobacterota</taxon>
        <taxon>Epsilonproteobacteria</taxon>
        <taxon>Campylobacterales</taxon>
        <taxon>Campylobacteraceae</taxon>
        <taxon>Campylobacter</taxon>
    </lineage>
</organism>
<evidence type="ECO:0000313" key="2">
    <source>
        <dbReference type="Proteomes" id="UP000382436"/>
    </source>
</evidence>
<reference evidence="1 2" key="1">
    <citation type="submission" date="2018-05" db="EMBL/GenBank/DDBJ databases">
        <authorList>
            <consortium name="PulseNet: The National Subtyping Network for Foodborne Disease Surveillance"/>
            <person name="Tarr C.L."/>
            <person name="Trees E."/>
            <person name="Katz L.S."/>
            <person name="Carleton-Romer H.A."/>
            <person name="Stroika S."/>
            <person name="Kucerova Z."/>
            <person name="Roache K.F."/>
            <person name="Sabol A.L."/>
            <person name="Besser J."/>
            <person name="Gerner-Smidt P."/>
        </authorList>
    </citation>
    <scope>NUCLEOTIDE SEQUENCE [LARGE SCALE GENOMIC DNA]</scope>
    <source>
        <strain evidence="1 2">PNUSAC001435</strain>
    </source>
</reference>
<protein>
    <submittedName>
        <fullName evidence="1">Uncharacterized protein</fullName>
    </submittedName>
</protein>